<dbReference type="PANTHER" id="PTHR43143">
    <property type="entry name" value="METALLOPHOSPHOESTERASE, CALCINEURIN SUPERFAMILY"/>
    <property type="match status" value="1"/>
</dbReference>
<dbReference type="Gene3D" id="3.60.21.10">
    <property type="match status" value="1"/>
</dbReference>
<gene>
    <name evidence="4" type="ORF">H4W34_001400</name>
</gene>
<dbReference type="RefSeq" id="WP_192758403.1">
    <property type="nucleotide sequence ID" value="NZ_JADBDZ010000001.1"/>
</dbReference>
<evidence type="ECO:0000313" key="4">
    <source>
        <dbReference type="EMBL" id="MBE1531567.1"/>
    </source>
</evidence>
<dbReference type="InterPro" id="IPR004843">
    <property type="entry name" value="Calcineurin-like_PHP"/>
</dbReference>
<dbReference type="SUPFAM" id="SSF56300">
    <property type="entry name" value="Metallo-dependent phosphatases"/>
    <property type="match status" value="1"/>
</dbReference>
<evidence type="ECO:0000259" key="2">
    <source>
        <dbReference type="Pfam" id="PF00149"/>
    </source>
</evidence>
<keyword evidence="5" id="KW-1185">Reference proteome</keyword>
<dbReference type="Pfam" id="PF17957">
    <property type="entry name" value="Big_7"/>
    <property type="match status" value="1"/>
</dbReference>
<feature type="chain" id="PRO_5047288677" description="Calcineurin-like phosphoesterase family protein" evidence="1">
    <location>
        <begin position="34"/>
        <end position="1252"/>
    </location>
</feature>
<feature type="signal peptide" evidence="1">
    <location>
        <begin position="1"/>
        <end position="33"/>
    </location>
</feature>
<organism evidence="4 5">
    <name type="scientific">Actinomadura algeriensis</name>
    <dbReference type="NCBI Taxonomy" id="1679523"/>
    <lineage>
        <taxon>Bacteria</taxon>
        <taxon>Bacillati</taxon>
        <taxon>Actinomycetota</taxon>
        <taxon>Actinomycetes</taxon>
        <taxon>Streptosporangiales</taxon>
        <taxon>Thermomonosporaceae</taxon>
        <taxon>Actinomadura</taxon>
    </lineage>
</organism>
<dbReference type="InterPro" id="IPR051918">
    <property type="entry name" value="STPP_CPPED1"/>
</dbReference>
<feature type="domain" description="Bacterial Ig-like" evidence="3">
    <location>
        <begin position="1092"/>
        <end position="1165"/>
    </location>
</feature>
<accession>A0ABR9JLX7</accession>
<evidence type="ECO:0008006" key="6">
    <source>
        <dbReference type="Google" id="ProtNLM"/>
    </source>
</evidence>
<evidence type="ECO:0000256" key="1">
    <source>
        <dbReference type="SAM" id="SignalP"/>
    </source>
</evidence>
<feature type="domain" description="Calcineurin-like phosphoesterase" evidence="2">
    <location>
        <begin position="739"/>
        <end position="929"/>
    </location>
</feature>
<dbReference type="EMBL" id="JADBDZ010000001">
    <property type="protein sequence ID" value="MBE1531567.1"/>
    <property type="molecule type" value="Genomic_DNA"/>
</dbReference>
<evidence type="ECO:0000259" key="3">
    <source>
        <dbReference type="Pfam" id="PF16640"/>
    </source>
</evidence>
<reference evidence="4 5" key="1">
    <citation type="submission" date="2020-10" db="EMBL/GenBank/DDBJ databases">
        <title>Sequencing the genomes of 1000 actinobacteria strains.</title>
        <authorList>
            <person name="Klenk H.-P."/>
        </authorList>
    </citation>
    <scope>NUCLEOTIDE SEQUENCE [LARGE SCALE GENOMIC DNA]</scope>
    <source>
        <strain evidence="4 5">DSM 46744</strain>
    </source>
</reference>
<dbReference type="Pfam" id="PF16640">
    <property type="entry name" value="Big_3_5"/>
    <property type="match status" value="2"/>
</dbReference>
<dbReference type="InterPro" id="IPR032109">
    <property type="entry name" value="Big_3_5"/>
</dbReference>
<feature type="domain" description="Bacterial Ig-like" evidence="3">
    <location>
        <begin position="1179"/>
        <end position="1247"/>
    </location>
</feature>
<evidence type="ECO:0000313" key="5">
    <source>
        <dbReference type="Proteomes" id="UP000627838"/>
    </source>
</evidence>
<comment type="caution">
    <text evidence="4">The sequence shown here is derived from an EMBL/GenBank/DDBJ whole genome shotgun (WGS) entry which is preliminary data.</text>
</comment>
<name>A0ABR9JLX7_9ACTN</name>
<dbReference type="Gene3D" id="2.60.40.10">
    <property type="entry name" value="Immunoglobulins"/>
    <property type="match status" value="3"/>
</dbReference>
<dbReference type="InterPro" id="IPR029052">
    <property type="entry name" value="Metallo-depent_PP-like"/>
</dbReference>
<protein>
    <recommendedName>
        <fullName evidence="6">Calcineurin-like phosphoesterase family protein</fullName>
    </recommendedName>
</protein>
<dbReference type="Proteomes" id="UP000627838">
    <property type="component" value="Unassembled WGS sequence"/>
</dbReference>
<dbReference type="InterPro" id="IPR013783">
    <property type="entry name" value="Ig-like_fold"/>
</dbReference>
<keyword evidence="1" id="KW-0732">Signal</keyword>
<proteinExistence type="predicted"/>
<dbReference type="PANTHER" id="PTHR43143:SF5">
    <property type="entry name" value="SECRETED PROTEIN"/>
    <property type="match status" value="1"/>
</dbReference>
<sequence>MRSRHRAWRSLRAPVAALAGLTLALGGAGVAVAATGTVEDGVWLSVRDGDVLTGQVALAATDREGGEPVSIAVEGEEKETAQAEPKVDIVFDADGFEAGKGFKNSVWVNGTKVAEPGVSASGYSPVRVSVPASTFTAGPNTVRVLTGSTSMNNDPDNNNDDFKVRNLRLAFADGTTAADPAASPTTLFTIGDGANMSRYHDWAIAMPAEQLLPQTTFGWNTTGLKAGTYTVTATSQDGDRKAEAEVHVDHGAPVSMDLADGDVVSGAREIIAASDGPVKIAVDGEALPTEVRDSPDPAFVFEANGFQTGSFRNTVWLNGELIAEPEVGTINNFADVAVTVPLADLRAGENRVRVRTGSGVDPVDEAGQNNNDDFTIRNARLEFSGGRTVADPSVPPTEVLSIGDNITPKAYYKEFVLNVPDSYRTEYAALWDSSQVDDGKHEVVASKDRSVREATASVVVDNTVPAVKFNSPAAGERYKEKPFVVDVAAEDPHGVASLELTLDGAKVANGDRFTADDLKDGEHTLVAKAVDKLGNEGEKKITFSTVGNYPLAPSKPTPDNGAAEVSPSGTTLGVTVQDPAGDAVDVAVKWAYTGDYGAEGNTATQGSSTAAAPGRAAGETVDEAAYAALKAKDGKVATAEGDGSYPFQQFEMQVPANLAAQQYTVNWNGTVPAGQRAALSVWNYADQKWQPLDDGAGGADLALSGRASVTETVRDGKARVMVQDVAASVISEKDATFAWMTDTQHYSEREPETYQKMVDWALNNRYQKDIGYGVHTGDIVQNVGNSQEWANASRIMKSWDDAGFPYGIVPGNHDIGNGHYEVYRTHFGESRYAGKPWFGGTVDDNVQHYDIVSTPGADYLVMYLDWSLDAEEIAWANKVIKAHPEHNVIIGTHQYITVGGAYYGPGQKIFDEIVLPNENVDMILSGHVHGVALNVKREGDRVIVEVLADYQEVPTAGGGWMRTVGFDTANQTVSNETFSVLSDGDHYWDPELENFTVPLDLEAPTRKVSTDYVGITAMTSTTVGTVQDAESGSRVSVPAGELRPDTRYSWYVEATDADGYRTTSPVWSFTTGEKREATSMTVRDEGTEFGRDARLRARDLPDDATGTVTFTTADGTVLCEAAVDGGRAECRTPGDLPAGAHAVTARYSGDERYGASAATLTLTVAEGDPDLRGDGDADGAKATLQAELDERATGTVVFRAADGTELCTGTIAEGAATCSPASLPGSGDVKITVRYAGDANFTEATDTFTLRR</sequence>
<dbReference type="Pfam" id="PF00149">
    <property type="entry name" value="Metallophos"/>
    <property type="match status" value="1"/>
</dbReference>